<organism evidence="2 3">
    <name type="scientific">Paracoccus zhejiangensis</name>
    <dbReference type="NCBI Taxonomy" id="1077935"/>
    <lineage>
        <taxon>Bacteria</taxon>
        <taxon>Pseudomonadati</taxon>
        <taxon>Pseudomonadota</taxon>
        <taxon>Alphaproteobacteria</taxon>
        <taxon>Rhodobacterales</taxon>
        <taxon>Paracoccaceae</taxon>
        <taxon>Paracoccus</taxon>
    </lineage>
</organism>
<protein>
    <submittedName>
        <fullName evidence="2">Uncharacterized protein</fullName>
    </submittedName>
</protein>
<dbReference type="Proteomes" id="UP000234530">
    <property type="component" value="Chromosome"/>
</dbReference>
<reference evidence="2 3" key="1">
    <citation type="journal article" date="2013" name="Antonie Van Leeuwenhoek">
        <title>Paracoccus zhejiangensis sp. nov., isolated from activated sludge in wastewater-treatment system.</title>
        <authorList>
            <person name="Wu Z.G."/>
            <person name="Zhang D.F."/>
            <person name="Liu Y.L."/>
            <person name="Wang F."/>
            <person name="Jiang X."/>
            <person name="Li C."/>
            <person name="Li S.P."/>
            <person name="Hong Q."/>
            <person name="Li W.J."/>
        </authorList>
    </citation>
    <scope>NUCLEOTIDE SEQUENCE [LARGE SCALE GENOMIC DNA]</scope>
    <source>
        <strain evidence="2 3">J6</strain>
    </source>
</reference>
<dbReference type="AlphaFoldDB" id="A0A2H5F150"/>
<dbReference type="GO" id="GO:0003676">
    <property type="term" value="F:nucleic acid binding"/>
    <property type="evidence" value="ECO:0007669"/>
    <property type="project" value="InterPro"/>
</dbReference>
<accession>A0A2H5F150</accession>
<dbReference type="InterPro" id="IPR011856">
    <property type="entry name" value="tRNA_endonuc-like_dom_sf"/>
</dbReference>
<dbReference type="RefSeq" id="WP_101753280.1">
    <property type="nucleotide sequence ID" value="NZ_CP025430.1"/>
</dbReference>
<feature type="region of interest" description="Disordered" evidence="1">
    <location>
        <begin position="310"/>
        <end position="337"/>
    </location>
</feature>
<proteinExistence type="predicted"/>
<sequence>MDDGPTAPASWRLTPADIQQMAQDAVGTPAPQDNSWRPAGGSLLSGVGQCLYDELKAILELTQLLIQLDADLDIASDGQDNWFFWRSVTGDAARVGQLFMALEAGTQTFSVLPKEQQMALFRLYAKLEALKATLRDISKAGVNLLAAYDVYWSEYEVLTMNQAENALKGLADAVSLLFTEQEWASLARGGKDLADQVTKLIQQQVESDPWGSAGYAACLVALFLSPTKVLRALRGVMGALGRLGGAATTAELAAILRANRVRVPAWLGGGNEVAAAAGDATRVADKVEPPVPPARTGDEIVVEGRKPVEAADDANPVRPHEPTERVTPEPDANTTHVAARTKRIGDMAEADARKRLEAEGFKTFELKNGSGHGPDIIAVKPGSPPRITIIEVKANGSALNELQQKGGPAYLQNVFSRVDASPGGGSWNTRAFDDFLEELGIENRSELMGGEFEIWRYKGVDPDNPASVANGPEKAPWTPGTTAREFRLDAQGNIESRVGPNRPWTKFIELDE</sequence>
<evidence type="ECO:0000313" key="3">
    <source>
        <dbReference type="Proteomes" id="UP000234530"/>
    </source>
</evidence>
<evidence type="ECO:0000256" key="1">
    <source>
        <dbReference type="SAM" id="MobiDB-lite"/>
    </source>
</evidence>
<gene>
    <name evidence="2" type="ORF">CX676_14695</name>
</gene>
<evidence type="ECO:0000313" key="2">
    <source>
        <dbReference type="EMBL" id="AUH65257.1"/>
    </source>
</evidence>
<dbReference type="OrthoDB" id="9795163at2"/>
<dbReference type="Gene3D" id="3.40.1350.10">
    <property type="match status" value="1"/>
</dbReference>
<name>A0A2H5F150_9RHOB</name>
<feature type="compositionally biased region" description="Basic and acidic residues" evidence="1">
    <location>
        <begin position="318"/>
        <end position="328"/>
    </location>
</feature>
<dbReference type="KEGG" id="pzh:CX676_14695"/>
<dbReference type="EMBL" id="CP025430">
    <property type="protein sequence ID" value="AUH65257.1"/>
    <property type="molecule type" value="Genomic_DNA"/>
</dbReference>
<keyword evidence="3" id="KW-1185">Reference proteome</keyword>